<accession>A0ACC0VBT2</accession>
<keyword evidence="2" id="KW-1185">Reference proteome</keyword>
<dbReference type="EMBL" id="CM047940">
    <property type="protein sequence ID" value="KAI9903842.1"/>
    <property type="molecule type" value="Genomic_DNA"/>
</dbReference>
<evidence type="ECO:0000313" key="1">
    <source>
        <dbReference type="EMBL" id="KAI9903842.1"/>
    </source>
</evidence>
<dbReference type="Proteomes" id="UP001163324">
    <property type="component" value="Chromosome 1"/>
</dbReference>
<reference evidence="1" key="1">
    <citation type="submission" date="2022-10" db="EMBL/GenBank/DDBJ databases">
        <title>Complete Genome of Trichothecium roseum strain YXFP-22015, a Plant Pathogen Isolated from Citrus.</title>
        <authorList>
            <person name="Wang Y."/>
            <person name="Zhu L."/>
        </authorList>
    </citation>
    <scope>NUCLEOTIDE SEQUENCE</scope>
    <source>
        <strain evidence="1">YXFP-22015</strain>
    </source>
</reference>
<name>A0ACC0VBT2_9HYPO</name>
<evidence type="ECO:0000313" key="2">
    <source>
        <dbReference type="Proteomes" id="UP001163324"/>
    </source>
</evidence>
<proteinExistence type="predicted"/>
<gene>
    <name evidence="1" type="ORF">N3K66_000371</name>
</gene>
<sequence length="328" mass="36275">MDTVIDGHFERLEKALSTLINSINQYHPSTTQAKELEDADLELTKGLEQVQTHQNNFIRIQELRKTSASLDAQIRDTLSSLASTRKDIVTTPTTTFPPGPNHPFSYEELLSYARRISKTTMPPASTLRASAAAAAAGAPSEGQTPLPDSAQTTTAAPSAAATPSQPQSPAVLNGLQANSQPPPTQQTNTSMPPDLSNFLNPQSGQLFFPWPQEDKIRSGSLAAIQILADQGINPKGYDPVEEEARKQREAELQREQEEKARLDREEKERHMMQERERLRIEAVKQREKDQEAMRKAGAGDVIPSSATKEKKQFQFSSLDDLDDDDDDD</sequence>
<comment type="caution">
    <text evidence="1">The sequence shown here is derived from an EMBL/GenBank/DDBJ whole genome shotgun (WGS) entry which is preliminary data.</text>
</comment>
<organism evidence="1 2">
    <name type="scientific">Trichothecium roseum</name>
    <dbReference type="NCBI Taxonomy" id="47278"/>
    <lineage>
        <taxon>Eukaryota</taxon>
        <taxon>Fungi</taxon>
        <taxon>Dikarya</taxon>
        <taxon>Ascomycota</taxon>
        <taxon>Pezizomycotina</taxon>
        <taxon>Sordariomycetes</taxon>
        <taxon>Hypocreomycetidae</taxon>
        <taxon>Hypocreales</taxon>
        <taxon>Hypocreales incertae sedis</taxon>
        <taxon>Trichothecium</taxon>
    </lineage>
</organism>
<protein>
    <submittedName>
        <fullName evidence="1">Uncharacterized protein</fullName>
    </submittedName>
</protein>